<evidence type="ECO:0000313" key="5">
    <source>
        <dbReference type="Proteomes" id="UP000184188"/>
    </source>
</evidence>
<dbReference type="RefSeq" id="XP_022577322.1">
    <property type="nucleotide sequence ID" value="XM_022727524.1"/>
</dbReference>
<dbReference type="AlphaFoldDB" id="A0A1L9S6J5"/>
<dbReference type="Gene3D" id="3.40.630.30">
    <property type="match status" value="1"/>
</dbReference>
<sequence>MYSLRSHQAGDMGLIIQRHAVLYAAEHAFTAAFEALVARIAADFLDKFDAAREKCWIAEAADGRFLGCVMLVRSQDAGDLTTARLRLLLVEPEARGMGLGGRLIGECSRFARAAGYTRITLWTQRDLQAARRLYGREGYEMVQEEEHEKVGRRVVGEEWLLVL</sequence>
<reference evidence="5" key="1">
    <citation type="journal article" date="2017" name="Genome Biol.">
        <title>Comparative genomics reveals high biological diversity and specific adaptations in the industrially and medically important fungal genus Aspergillus.</title>
        <authorList>
            <person name="de Vries R.P."/>
            <person name="Riley R."/>
            <person name="Wiebenga A."/>
            <person name="Aguilar-Osorio G."/>
            <person name="Amillis S."/>
            <person name="Uchima C.A."/>
            <person name="Anderluh G."/>
            <person name="Asadollahi M."/>
            <person name="Askin M."/>
            <person name="Barry K."/>
            <person name="Battaglia E."/>
            <person name="Bayram O."/>
            <person name="Benocci T."/>
            <person name="Braus-Stromeyer S.A."/>
            <person name="Caldana C."/>
            <person name="Canovas D."/>
            <person name="Cerqueira G.C."/>
            <person name="Chen F."/>
            <person name="Chen W."/>
            <person name="Choi C."/>
            <person name="Clum A."/>
            <person name="Dos Santos R.A."/>
            <person name="Damasio A.R."/>
            <person name="Diallinas G."/>
            <person name="Emri T."/>
            <person name="Fekete E."/>
            <person name="Flipphi M."/>
            <person name="Freyberg S."/>
            <person name="Gallo A."/>
            <person name="Gournas C."/>
            <person name="Habgood R."/>
            <person name="Hainaut M."/>
            <person name="Harispe M.L."/>
            <person name="Henrissat B."/>
            <person name="Hilden K.S."/>
            <person name="Hope R."/>
            <person name="Hossain A."/>
            <person name="Karabika E."/>
            <person name="Karaffa L."/>
            <person name="Karanyi Z."/>
            <person name="Krasevec N."/>
            <person name="Kuo A."/>
            <person name="Kusch H."/>
            <person name="LaButti K."/>
            <person name="Lagendijk E.L."/>
            <person name="Lapidus A."/>
            <person name="Levasseur A."/>
            <person name="Lindquist E."/>
            <person name="Lipzen A."/>
            <person name="Logrieco A.F."/>
            <person name="MacCabe A."/>
            <person name="Maekelae M.R."/>
            <person name="Malavazi I."/>
            <person name="Melin P."/>
            <person name="Meyer V."/>
            <person name="Mielnichuk N."/>
            <person name="Miskei M."/>
            <person name="Molnar A.P."/>
            <person name="Mule G."/>
            <person name="Ngan C.Y."/>
            <person name="Orejas M."/>
            <person name="Orosz E."/>
            <person name="Ouedraogo J.P."/>
            <person name="Overkamp K.M."/>
            <person name="Park H.-S."/>
            <person name="Perrone G."/>
            <person name="Piumi F."/>
            <person name="Punt P.J."/>
            <person name="Ram A.F."/>
            <person name="Ramon A."/>
            <person name="Rauscher S."/>
            <person name="Record E."/>
            <person name="Riano-Pachon D.M."/>
            <person name="Robert V."/>
            <person name="Roehrig J."/>
            <person name="Ruller R."/>
            <person name="Salamov A."/>
            <person name="Salih N.S."/>
            <person name="Samson R.A."/>
            <person name="Sandor E."/>
            <person name="Sanguinetti M."/>
            <person name="Schuetze T."/>
            <person name="Sepcic K."/>
            <person name="Shelest E."/>
            <person name="Sherlock G."/>
            <person name="Sophianopoulou V."/>
            <person name="Squina F.M."/>
            <person name="Sun H."/>
            <person name="Susca A."/>
            <person name="Todd R.B."/>
            <person name="Tsang A."/>
            <person name="Unkles S.E."/>
            <person name="van de Wiele N."/>
            <person name="van Rossen-Uffink D."/>
            <person name="Oliveira J.V."/>
            <person name="Vesth T.C."/>
            <person name="Visser J."/>
            <person name="Yu J.-H."/>
            <person name="Zhou M."/>
            <person name="Andersen M.R."/>
            <person name="Archer D.B."/>
            <person name="Baker S.E."/>
            <person name="Benoit I."/>
            <person name="Brakhage A.A."/>
            <person name="Braus G.H."/>
            <person name="Fischer R."/>
            <person name="Frisvad J.C."/>
            <person name="Goldman G.H."/>
            <person name="Houbraken J."/>
            <person name="Oakley B."/>
            <person name="Pocsi I."/>
            <person name="Scazzocchio C."/>
            <person name="Seiboth B."/>
            <person name="vanKuyk P.A."/>
            <person name="Wortman J."/>
            <person name="Dyer P.S."/>
            <person name="Grigoriev I.V."/>
        </authorList>
    </citation>
    <scope>NUCLEOTIDE SEQUENCE [LARGE SCALE GENOMIC DNA]</scope>
    <source>
        <strain evidence="5">CBS 506.65</strain>
    </source>
</reference>
<keyword evidence="2" id="KW-0012">Acyltransferase</keyword>
<evidence type="ECO:0000256" key="2">
    <source>
        <dbReference type="ARBA" id="ARBA00023315"/>
    </source>
</evidence>
<dbReference type="InterPro" id="IPR016181">
    <property type="entry name" value="Acyl_CoA_acyltransferase"/>
</dbReference>
<evidence type="ECO:0000313" key="4">
    <source>
        <dbReference type="EMBL" id="OJJ42812.1"/>
    </source>
</evidence>
<accession>A0A1L9S6J5</accession>
<evidence type="ECO:0000259" key="3">
    <source>
        <dbReference type="PROSITE" id="PS51186"/>
    </source>
</evidence>
<dbReference type="PANTHER" id="PTHR43877">
    <property type="entry name" value="AMINOALKYLPHOSPHONATE N-ACETYLTRANSFERASE-RELATED-RELATED"/>
    <property type="match status" value="1"/>
</dbReference>
<dbReference type="OrthoDB" id="41532at2759"/>
<dbReference type="Pfam" id="PF00583">
    <property type="entry name" value="Acetyltransf_1"/>
    <property type="match status" value="1"/>
</dbReference>
<dbReference type="EMBL" id="KV878356">
    <property type="protein sequence ID" value="OJJ42812.1"/>
    <property type="molecule type" value="Genomic_DNA"/>
</dbReference>
<protein>
    <recommendedName>
        <fullName evidence="3">N-acetyltransferase domain-containing protein</fullName>
    </recommendedName>
</protein>
<feature type="domain" description="N-acetyltransferase" evidence="3">
    <location>
        <begin position="12"/>
        <end position="163"/>
    </location>
</feature>
<gene>
    <name evidence="4" type="ORF">ASPZODRAFT_20090</name>
</gene>
<dbReference type="InterPro" id="IPR000182">
    <property type="entry name" value="GNAT_dom"/>
</dbReference>
<dbReference type="SUPFAM" id="SSF55729">
    <property type="entry name" value="Acyl-CoA N-acyltransferases (Nat)"/>
    <property type="match status" value="1"/>
</dbReference>
<keyword evidence="5" id="KW-1185">Reference proteome</keyword>
<dbReference type="InterPro" id="IPR050832">
    <property type="entry name" value="Bact_Acetyltransf"/>
</dbReference>
<organism evidence="4 5">
    <name type="scientific">Penicilliopsis zonata CBS 506.65</name>
    <dbReference type="NCBI Taxonomy" id="1073090"/>
    <lineage>
        <taxon>Eukaryota</taxon>
        <taxon>Fungi</taxon>
        <taxon>Dikarya</taxon>
        <taxon>Ascomycota</taxon>
        <taxon>Pezizomycotina</taxon>
        <taxon>Eurotiomycetes</taxon>
        <taxon>Eurotiomycetidae</taxon>
        <taxon>Eurotiales</taxon>
        <taxon>Aspergillaceae</taxon>
        <taxon>Penicilliopsis</taxon>
    </lineage>
</organism>
<evidence type="ECO:0000256" key="1">
    <source>
        <dbReference type="ARBA" id="ARBA00022679"/>
    </source>
</evidence>
<dbReference type="PROSITE" id="PS51186">
    <property type="entry name" value="GNAT"/>
    <property type="match status" value="1"/>
</dbReference>
<dbReference type="GeneID" id="34613988"/>
<dbReference type="GO" id="GO:0016747">
    <property type="term" value="F:acyltransferase activity, transferring groups other than amino-acyl groups"/>
    <property type="evidence" value="ECO:0007669"/>
    <property type="project" value="InterPro"/>
</dbReference>
<dbReference type="VEuPathDB" id="FungiDB:ASPZODRAFT_20090"/>
<dbReference type="CDD" id="cd04301">
    <property type="entry name" value="NAT_SF"/>
    <property type="match status" value="1"/>
</dbReference>
<keyword evidence="1" id="KW-0808">Transferase</keyword>
<dbReference type="STRING" id="1073090.A0A1L9S6J5"/>
<name>A0A1L9S6J5_9EURO</name>
<dbReference type="Proteomes" id="UP000184188">
    <property type="component" value="Unassembled WGS sequence"/>
</dbReference>
<proteinExistence type="predicted"/>